<dbReference type="Proteomes" id="UP000245626">
    <property type="component" value="Unassembled WGS sequence"/>
</dbReference>
<evidence type="ECO:0000313" key="1">
    <source>
        <dbReference type="EMBL" id="PWN47602.1"/>
    </source>
</evidence>
<keyword evidence="2" id="KW-1185">Reference proteome</keyword>
<sequence length="376" mass="42442">MSYYNNNPNYPNPGSYQQPPPSQYQQQHQGAPPYQYSQQQNAAYPPAQQQQQYYPQPDQKSQYQAQPPPPQPRDQAQASGGQPQADESMHALQAYGSPYAHSKDWAATPQDANLSSLPQQAFKMRLKQRFARSPGDVFNPPAPSFSRPPAPNHSYSPFNPISLPPDGKFLADGFKPLYPGRILADHDVSAADWARFLEDIVVAGRLTGGQQVLSNIAPVTMHMGATGFFITRAIEKGMKRKKQPLVVEAIEVWQQTFFSHRRLDVYVKDVTGRLTARAPGEEVPQQPLPPTTEAPAPPIDPRQSMASQRSFSTLSSDSDDSRTTKEQKKQLRKQRKDDKRAARKESKEERRARKKERKQRRKDRKNNTCLLVISPL</sequence>
<dbReference type="EMBL" id="KZ820387">
    <property type="protein sequence ID" value="PWN47602.1"/>
    <property type="molecule type" value="Genomic_DNA"/>
</dbReference>
<evidence type="ECO:0000313" key="2">
    <source>
        <dbReference type="Proteomes" id="UP000245626"/>
    </source>
</evidence>
<name>A0ACD0NP87_9BASI</name>
<accession>A0ACD0NP87</accession>
<reference evidence="1 2" key="1">
    <citation type="journal article" date="2018" name="Mol. Biol. Evol.">
        <title>Broad Genomic Sampling Reveals a Smut Pathogenic Ancestry of the Fungal Clade Ustilaginomycotina.</title>
        <authorList>
            <person name="Kijpornyongpan T."/>
            <person name="Mondo S.J."/>
            <person name="Barry K."/>
            <person name="Sandor L."/>
            <person name="Lee J."/>
            <person name="Lipzen A."/>
            <person name="Pangilinan J."/>
            <person name="LaButti K."/>
            <person name="Hainaut M."/>
            <person name="Henrissat B."/>
            <person name="Grigoriev I.V."/>
            <person name="Spatafora J.W."/>
            <person name="Aime M.C."/>
        </authorList>
    </citation>
    <scope>NUCLEOTIDE SEQUENCE [LARGE SCALE GENOMIC DNA]</scope>
    <source>
        <strain evidence="1 2">SA 807</strain>
    </source>
</reference>
<organism evidence="1 2">
    <name type="scientific">Violaceomyces palustris</name>
    <dbReference type="NCBI Taxonomy" id="1673888"/>
    <lineage>
        <taxon>Eukaryota</taxon>
        <taxon>Fungi</taxon>
        <taxon>Dikarya</taxon>
        <taxon>Basidiomycota</taxon>
        <taxon>Ustilaginomycotina</taxon>
        <taxon>Ustilaginomycetes</taxon>
        <taxon>Violaceomycetales</taxon>
        <taxon>Violaceomycetaceae</taxon>
        <taxon>Violaceomyces</taxon>
    </lineage>
</organism>
<protein>
    <submittedName>
        <fullName evidence="1">Uncharacterized protein</fullName>
    </submittedName>
</protein>
<gene>
    <name evidence="1" type="ORF">IE53DRAFT_371326</name>
</gene>
<proteinExistence type="predicted"/>